<evidence type="ECO:0000313" key="3">
    <source>
        <dbReference type="Proteomes" id="UP000177555"/>
    </source>
</evidence>
<proteinExistence type="predicted"/>
<dbReference type="EMBL" id="MFCP01000014">
    <property type="protein sequence ID" value="OGE28863.1"/>
    <property type="molecule type" value="Genomic_DNA"/>
</dbReference>
<dbReference type="Proteomes" id="UP000177555">
    <property type="component" value="Unassembled WGS sequence"/>
</dbReference>
<gene>
    <name evidence="2" type="ORF">A2867_02870</name>
</gene>
<feature type="region of interest" description="Disordered" evidence="1">
    <location>
        <begin position="149"/>
        <end position="168"/>
    </location>
</feature>
<evidence type="ECO:0000313" key="2">
    <source>
        <dbReference type="EMBL" id="OGE28863.1"/>
    </source>
</evidence>
<reference evidence="2 3" key="1">
    <citation type="journal article" date="2016" name="Nat. Commun.">
        <title>Thousands of microbial genomes shed light on interconnected biogeochemical processes in an aquifer system.</title>
        <authorList>
            <person name="Anantharaman K."/>
            <person name="Brown C.T."/>
            <person name="Hug L.A."/>
            <person name="Sharon I."/>
            <person name="Castelle C.J."/>
            <person name="Probst A.J."/>
            <person name="Thomas B.C."/>
            <person name="Singh A."/>
            <person name="Wilkins M.J."/>
            <person name="Karaoz U."/>
            <person name="Brodie E.L."/>
            <person name="Williams K.H."/>
            <person name="Hubbard S.S."/>
            <person name="Banfield J.F."/>
        </authorList>
    </citation>
    <scope>NUCLEOTIDE SEQUENCE [LARGE SCALE GENOMIC DNA]</scope>
</reference>
<organism evidence="2 3">
    <name type="scientific">Candidatus Daviesbacteria bacterium RIFCSPHIGHO2_01_FULL_40_11</name>
    <dbReference type="NCBI Taxonomy" id="1797762"/>
    <lineage>
        <taxon>Bacteria</taxon>
        <taxon>Candidatus Daviesiibacteriota</taxon>
    </lineage>
</organism>
<evidence type="ECO:0000256" key="1">
    <source>
        <dbReference type="SAM" id="MobiDB-lite"/>
    </source>
</evidence>
<sequence length="168" mass="19807">MRGTIQTQHNMDKLTRRNIRYICFRIQTEALGGAKADKEKEGIMQYVDEVKEHMESQDDFGGWDKFAKTWDVDDKTQLVAVTRKSSIQTDWNIILKKEAKELPVEKEKKFLTNKLSEKVQKAKEETQETEAQTPLDEIEIKQVKNDLQEKVQENRKQSEKTSFWDKLK</sequence>
<name>A0A1F5JJP9_9BACT</name>
<protein>
    <submittedName>
        <fullName evidence="2">Uncharacterized protein</fullName>
    </submittedName>
</protein>
<accession>A0A1F5JJP9</accession>
<comment type="caution">
    <text evidence="2">The sequence shown here is derived from an EMBL/GenBank/DDBJ whole genome shotgun (WGS) entry which is preliminary data.</text>
</comment>
<dbReference type="AlphaFoldDB" id="A0A1F5JJP9"/>